<proteinExistence type="predicted"/>
<evidence type="ECO:0000313" key="2">
    <source>
        <dbReference type="EMBL" id="KAF1950488.1"/>
    </source>
</evidence>
<evidence type="ECO:0000256" key="1">
    <source>
        <dbReference type="SAM" id="MobiDB-lite"/>
    </source>
</evidence>
<organism evidence="2 3">
    <name type="scientific">Byssothecium circinans</name>
    <dbReference type="NCBI Taxonomy" id="147558"/>
    <lineage>
        <taxon>Eukaryota</taxon>
        <taxon>Fungi</taxon>
        <taxon>Dikarya</taxon>
        <taxon>Ascomycota</taxon>
        <taxon>Pezizomycotina</taxon>
        <taxon>Dothideomycetes</taxon>
        <taxon>Pleosporomycetidae</taxon>
        <taxon>Pleosporales</taxon>
        <taxon>Massarineae</taxon>
        <taxon>Massarinaceae</taxon>
        <taxon>Byssothecium</taxon>
    </lineage>
</organism>
<accession>A0A6A5TDW4</accession>
<keyword evidence="3" id="KW-1185">Reference proteome</keyword>
<name>A0A6A5TDW4_9PLEO</name>
<gene>
    <name evidence="2" type="ORF">CC80DRAFT_554248</name>
</gene>
<protein>
    <submittedName>
        <fullName evidence="2">Uncharacterized protein</fullName>
    </submittedName>
</protein>
<feature type="compositionally biased region" description="Basic and acidic residues" evidence="1">
    <location>
        <begin position="1"/>
        <end position="19"/>
    </location>
</feature>
<feature type="compositionally biased region" description="Basic and acidic residues" evidence="1">
    <location>
        <begin position="41"/>
        <end position="66"/>
    </location>
</feature>
<sequence>MSDDRRPVKPTVDAKENQDASKTQAEQARADTTEEEEEEQRELREKAAEAEALRAQLDKGEEEKKK</sequence>
<dbReference type="AlphaFoldDB" id="A0A6A5TDW4"/>
<dbReference type="Proteomes" id="UP000800035">
    <property type="component" value="Unassembled WGS sequence"/>
</dbReference>
<feature type="region of interest" description="Disordered" evidence="1">
    <location>
        <begin position="1"/>
        <end position="66"/>
    </location>
</feature>
<reference evidence="2" key="1">
    <citation type="journal article" date="2020" name="Stud. Mycol.">
        <title>101 Dothideomycetes genomes: a test case for predicting lifestyles and emergence of pathogens.</title>
        <authorList>
            <person name="Haridas S."/>
            <person name="Albert R."/>
            <person name="Binder M."/>
            <person name="Bloem J."/>
            <person name="Labutti K."/>
            <person name="Salamov A."/>
            <person name="Andreopoulos B."/>
            <person name="Baker S."/>
            <person name="Barry K."/>
            <person name="Bills G."/>
            <person name="Bluhm B."/>
            <person name="Cannon C."/>
            <person name="Castanera R."/>
            <person name="Culley D."/>
            <person name="Daum C."/>
            <person name="Ezra D."/>
            <person name="Gonzalez J."/>
            <person name="Henrissat B."/>
            <person name="Kuo A."/>
            <person name="Liang C."/>
            <person name="Lipzen A."/>
            <person name="Lutzoni F."/>
            <person name="Magnuson J."/>
            <person name="Mondo S."/>
            <person name="Nolan M."/>
            <person name="Ohm R."/>
            <person name="Pangilinan J."/>
            <person name="Park H.-J."/>
            <person name="Ramirez L."/>
            <person name="Alfaro M."/>
            <person name="Sun H."/>
            <person name="Tritt A."/>
            <person name="Yoshinaga Y."/>
            <person name="Zwiers L.-H."/>
            <person name="Turgeon B."/>
            <person name="Goodwin S."/>
            <person name="Spatafora J."/>
            <person name="Crous P."/>
            <person name="Grigoriev I."/>
        </authorList>
    </citation>
    <scope>NUCLEOTIDE SEQUENCE</scope>
    <source>
        <strain evidence="2">CBS 675.92</strain>
    </source>
</reference>
<evidence type="ECO:0000313" key="3">
    <source>
        <dbReference type="Proteomes" id="UP000800035"/>
    </source>
</evidence>
<dbReference type="EMBL" id="ML977025">
    <property type="protein sequence ID" value="KAF1950488.1"/>
    <property type="molecule type" value="Genomic_DNA"/>
</dbReference>